<feature type="domain" description="Histidine kinase" evidence="8">
    <location>
        <begin position="126"/>
        <end position="345"/>
    </location>
</feature>
<dbReference type="Pfam" id="PF00512">
    <property type="entry name" value="HisKA"/>
    <property type="match status" value="1"/>
</dbReference>
<feature type="transmembrane region" description="Helical" evidence="7">
    <location>
        <begin position="12"/>
        <end position="31"/>
    </location>
</feature>
<keyword evidence="3" id="KW-0597">Phosphoprotein</keyword>
<dbReference type="EC" id="2.7.13.3" evidence="2"/>
<keyword evidence="5 9" id="KW-0418">Kinase</keyword>
<dbReference type="InterPro" id="IPR050351">
    <property type="entry name" value="BphY/WalK/GraS-like"/>
</dbReference>
<dbReference type="Gene3D" id="3.30.565.10">
    <property type="entry name" value="Histidine kinase-like ATPase, C-terminal domain"/>
    <property type="match status" value="1"/>
</dbReference>
<dbReference type="InterPro" id="IPR003661">
    <property type="entry name" value="HisK_dim/P_dom"/>
</dbReference>
<dbReference type="FunFam" id="3.30.565.10:FF:000006">
    <property type="entry name" value="Sensor histidine kinase WalK"/>
    <property type="match status" value="1"/>
</dbReference>
<dbReference type="InterPro" id="IPR036890">
    <property type="entry name" value="HATPase_C_sf"/>
</dbReference>
<dbReference type="CDD" id="cd00075">
    <property type="entry name" value="HATPase"/>
    <property type="match status" value="1"/>
</dbReference>
<keyword evidence="4" id="KW-0808">Transferase</keyword>
<dbReference type="Proteomes" id="UP000289703">
    <property type="component" value="Unassembled WGS sequence"/>
</dbReference>
<dbReference type="PRINTS" id="PR00344">
    <property type="entry name" value="BCTRLSENSOR"/>
</dbReference>
<dbReference type="CDD" id="cd00082">
    <property type="entry name" value="HisKA"/>
    <property type="match status" value="1"/>
</dbReference>
<dbReference type="AlphaFoldDB" id="A0A4Q1JN39"/>
<evidence type="ECO:0000256" key="3">
    <source>
        <dbReference type="ARBA" id="ARBA00022553"/>
    </source>
</evidence>
<dbReference type="PROSITE" id="PS50109">
    <property type="entry name" value="HIS_KIN"/>
    <property type="match status" value="1"/>
</dbReference>
<dbReference type="GO" id="GO:0004721">
    <property type="term" value="F:phosphoprotein phosphatase activity"/>
    <property type="evidence" value="ECO:0007669"/>
    <property type="project" value="TreeGrafter"/>
</dbReference>
<accession>A0A4Q1JN39</accession>
<organism evidence="9 10">
    <name type="scientific">Ancylomarina salipaludis</name>
    <dbReference type="NCBI Taxonomy" id="2501299"/>
    <lineage>
        <taxon>Bacteria</taxon>
        <taxon>Pseudomonadati</taxon>
        <taxon>Bacteroidota</taxon>
        <taxon>Bacteroidia</taxon>
        <taxon>Marinilabiliales</taxon>
        <taxon>Marinifilaceae</taxon>
        <taxon>Ancylomarina</taxon>
    </lineage>
</organism>
<dbReference type="Gene3D" id="1.10.287.130">
    <property type="match status" value="1"/>
</dbReference>
<dbReference type="InterPro" id="IPR004358">
    <property type="entry name" value="Sig_transdc_His_kin-like_C"/>
</dbReference>
<evidence type="ECO:0000256" key="7">
    <source>
        <dbReference type="SAM" id="Phobius"/>
    </source>
</evidence>
<keyword evidence="7" id="KW-1133">Transmembrane helix</keyword>
<sequence>MQIISSKKVNLLITLSSAIIILIEFLLYTYIEDKALVLFMSMILLCSFMFVMSRYLIRRFLYSKIRMLYKTIHDTQFIDREFVDKVKTIDILDEAEKEVREWSEGRGSLLMQMKRQEEYRKEFIGNVSHELKTPIFNIQGYILTLLDGGLEDENINRSYLERTEKSINRMIGIVKDLESISKLEYGELKLLPERFNIIETINEVVEMQEMRAQKHNIKIIFPQSHSMPKYVEADKKEIFQALVNLVVNSIKYGKQGGKTHIEVMDMDNKLLIEVRDNGIGIEKDNLPRIFERFYRVDKSRSRNMGGSGLGLAIVKHIIDAHEQSINVSSTYGEGTSFTFTLNKAINTKA</sequence>
<dbReference type="Pfam" id="PF02518">
    <property type="entry name" value="HATPase_c"/>
    <property type="match status" value="1"/>
</dbReference>
<dbReference type="RefSeq" id="WP_129254267.1">
    <property type="nucleotide sequence ID" value="NZ_SAXA01000006.1"/>
</dbReference>
<reference evidence="9 10" key="1">
    <citation type="submission" date="2019-01" db="EMBL/GenBank/DDBJ databases">
        <title>Ancylomarina salipaludis sp. nov., isolated from a salt marsh.</title>
        <authorList>
            <person name="Yoon J.-H."/>
        </authorList>
    </citation>
    <scope>NUCLEOTIDE SEQUENCE [LARGE SCALE GENOMIC DNA]</scope>
    <source>
        <strain evidence="9 10">SHSM-M15</strain>
    </source>
</reference>
<evidence type="ECO:0000313" key="9">
    <source>
        <dbReference type="EMBL" id="RXQ95109.1"/>
    </source>
</evidence>
<keyword evidence="6" id="KW-0902">Two-component regulatory system</keyword>
<dbReference type="InterPro" id="IPR005467">
    <property type="entry name" value="His_kinase_dom"/>
</dbReference>
<name>A0A4Q1JN39_9BACT</name>
<dbReference type="GO" id="GO:0016036">
    <property type="term" value="P:cellular response to phosphate starvation"/>
    <property type="evidence" value="ECO:0007669"/>
    <property type="project" value="TreeGrafter"/>
</dbReference>
<protein>
    <recommendedName>
        <fullName evidence="2">histidine kinase</fullName>
        <ecNumber evidence="2">2.7.13.3</ecNumber>
    </recommendedName>
</protein>
<evidence type="ECO:0000256" key="6">
    <source>
        <dbReference type="ARBA" id="ARBA00023012"/>
    </source>
</evidence>
<dbReference type="SMART" id="SM00387">
    <property type="entry name" value="HATPase_c"/>
    <property type="match status" value="1"/>
</dbReference>
<dbReference type="GO" id="GO:0005886">
    <property type="term" value="C:plasma membrane"/>
    <property type="evidence" value="ECO:0007669"/>
    <property type="project" value="TreeGrafter"/>
</dbReference>
<dbReference type="OrthoDB" id="9813151at2"/>
<evidence type="ECO:0000256" key="1">
    <source>
        <dbReference type="ARBA" id="ARBA00000085"/>
    </source>
</evidence>
<evidence type="ECO:0000256" key="5">
    <source>
        <dbReference type="ARBA" id="ARBA00022777"/>
    </source>
</evidence>
<evidence type="ECO:0000256" key="2">
    <source>
        <dbReference type="ARBA" id="ARBA00012438"/>
    </source>
</evidence>
<dbReference type="GO" id="GO:0000155">
    <property type="term" value="F:phosphorelay sensor kinase activity"/>
    <property type="evidence" value="ECO:0007669"/>
    <property type="project" value="InterPro"/>
</dbReference>
<dbReference type="EMBL" id="SAXA01000006">
    <property type="protein sequence ID" value="RXQ95109.1"/>
    <property type="molecule type" value="Genomic_DNA"/>
</dbReference>
<evidence type="ECO:0000256" key="4">
    <source>
        <dbReference type="ARBA" id="ARBA00022679"/>
    </source>
</evidence>
<dbReference type="PANTHER" id="PTHR45453">
    <property type="entry name" value="PHOSPHATE REGULON SENSOR PROTEIN PHOR"/>
    <property type="match status" value="1"/>
</dbReference>
<proteinExistence type="predicted"/>
<gene>
    <name evidence="9" type="ORF">EO244_08660</name>
</gene>
<keyword evidence="10" id="KW-1185">Reference proteome</keyword>
<feature type="transmembrane region" description="Helical" evidence="7">
    <location>
        <begin position="37"/>
        <end position="57"/>
    </location>
</feature>
<comment type="caution">
    <text evidence="9">The sequence shown here is derived from an EMBL/GenBank/DDBJ whole genome shotgun (WGS) entry which is preliminary data.</text>
</comment>
<dbReference type="InterPro" id="IPR003594">
    <property type="entry name" value="HATPase_dom"/>
</dbReference>
<keyword evidence="7" id="KW-0812">Transmembrane</keyword>
<keyword evidence="7" id="KW-0472">Membrane</keyword>
<dbReference type="PANTHER" id="PTHR45453:SF1">
    <property type="entry name" value="PHOSPHATE REGULON SENSOR PROTEIN PHOR"/>
    <property type="match status" value="1"/>
</dbReference>
<dbReference type="SUPFAM" id="SSF55874">
    <property type="entry name" value="ATPase domain of HSP90 chaperone/DNA topoisomerase II/histidine kinase"/>
    <property type="match status" value="1"/>
</dbReference>
<evidence type="ECO:0000259" key="8">
    <source>
        <dbReference type="PROSITE" id="PS50109"/>
    </source>
</evidence>
<comment type="catalytic activity">
    <reaction evidence="1">
        <text>ATP + protein L-histidine = ADP + protein N-phospho-L-histidine.</text>
        <dbReference type="EC" id="2.7.13.3"/>
    </reaction>
</comment>
<dbReference type="InterPro" id="IPR036097">
    <property type="entry name" value="HisK_dim/P_sf"/>
</dbReference>
<evidence type="ECO:0000313" key="10">
    <source>
        <dbReference type="Proteomes" id="UP000289703"/>
    </source>
</evidence>
<dbReference type="SMART" id="SM00388">
    <property type="entry name" value="HisKA"/>
    <property type="match status" value="1"/>
</dbReference>
<dbReference type="SUPFAM" id="SSF47384">
    <property type="entry name" value="Homodimeric domain of signal transducing histidine kinase"/>
    <property type="match status" value="1"/>
</dbReference>